<keyword evidence="2" id="KW-1185">Reference proteome</keyword>
<dbReference type="AlphaFoldDB" id="A0A1N7Q7F3"/>
<dbReference type="EMBL" id="FTOD01000020">
    <property type="protein sequence ID" value="SIT18792.1"/>
    <property type="molecule type" value="Genomic_DNA"/>
</dbReference>
<name>A0A1N7Q7F3_9BACL</name>
<accession>A0A1N7Q7F3</accession>
<protein>
    <submittedName>
        <fullName evidence="1">Uncharacterized protein</fullName>
    </submittedName>
</protein>
<evidence type="ECO:0000313" key="2">
    <source>
        <dbReference type="Proteomes" id="UP000186795"/>
    </source>
</evidence>
<dbReference type="Proteomes" id="UP000186795">
    <property type="component" value="Unassembled WGS sequence"/>
</dbReference>
<evidence type="ECO:0000313" key="1">
    <source>
        <dbReference type="EMBL" id="SIT18792.1"/>
    </source>
</evidence>
<proteinExistence type="predicted"/>
<gene>
    <name evidence="1" type="ORF">SAMN05421790_1208</name>
</gene>
<reference evidence="2" key="1">
    <citation type="submission" date="2017-01" db="EMBL/GenBank/DDBJ databases">
        <authorList>
            <person name="Varghese N."/>
            <person name="Submissions S."/>
        </authorList>
    </citation>
    <scope>NUCLEOTIDE SEQUENCE [LARGE SCALE GENOMIC DNA]</scope>
    <source>
        <strain evidence="2">DSM 45196</strain>
    </source>
</reference>
<organism evidence="1 2">
    <name type="scientific">Kroppenstedtia eburnea</name>
    <dbReference type="NCBI Taxonomy" id="714067"/>
    <lineage>
        <taxon>Bacteria</taxon>
        <taxon>Bacillati</taxon>
        <taxon>Bacillota</taxon>
        <taxon>Bacilli</taxon>
        <taxon>Bacillales</taxon>
        <taxon>Thermoactinomycetaceae</taxon>
        <taxon>Kroppenstedtia</taxon>
    </lineage>
</organism>
<sequence>MNIPRNHSGGIAEPKDAHGFIAMNPSVCRVGLQWFIHHAWKHGEKAVPKRVGFHME</sequence>